<dbReference type="OrthoDB" id="5344185at2"/>
<evidence type="ECO:0000313" key="1">
    <source>
        <dbReference type="EMBL" id="ADG93569.1"/>
    </source>
</evidence>
<reference evidence="1 2" key="1">
    <citation type="journal article" date="2010" name="Stand. Genomic Sci.">
        <title>Complete genome sequence of Arcobacter nitrofigilis type strain (CI).</title>
        <authorList>
            <person name="Pati A."/>
            <person name="Gronow S."/>
            <person name="Lapidus A."/>
            <person name="Copeland A."/>
            <person name="Glavina Del Rio T."/>
            <person name="Nolan M."/>
            <person name="Lucas S."/>
            <person name="Tice H."/>
            <person name="Cheng J.F."/>
            <person name="Han C."/>
            <person name="Chertkov O."/>
            <person name="Bruce D."/>
            <person name="Tapia R."/>
            <person name="Goodwin L."/>
            <person name="Pitluck S."/>
            <person name="Liolios K."/>
            <person name="Ivanova N."/>
            <person name="Mavromatis K."/>
            <person name="Chen A."/>
            <person name="Palaniappan K."/>
            <person name="Land M."/>
            <person name="Hauser L."/>
            <person name="Chang Y.J."/>
            <person name="Jeffries C.D."/>
            <person name="Detter J.C."/>
            <person name="Rohde M."/>
            <person name="Goker M."/>
            <person name="Bristow J."/>
            <person name="Eisen J.A."/>
            <person name="Markowitz V."/>
            <person name="Hugenholtz P."/>
            <person name="Klenk H.P."/>
            <person name="Kyrpides N.C."/>
        </authorList>
    </citation>
    <scope>NUCLEOTIDE SEQUENCE [LARGE SCALE GENOMIC DNA]</scope>
    <source>
        <strain evidence="2">ATCC 33309 / DSM 7299 / CCUG 15893 / LMG 7604 / NCTC 12251 / CI</strain>
    </source>
</reference>
<gene>
    <name evidence="1" type="ordered locus">Arnit_1915</name>
</gene>
<sequence length="96" mass="11003">MIRNILLICLTLGIFTGCFFDGEKKEEWTSYIYPDKTNTKRSMISPTKFPTFATCRDVSLGVLKEKGLETKGTFKCGKNCSYHEGMKVDICEEMRQ</sequence>
<evidence type="ECO:0008006" key="3">
    <source>
        <dbReference type="Google" id="ProtNLM"/>
    </source>
</evidence>
<protein>
    <recommendedName>
        <fullName evidence="3">Lipoprotein</fullName>
    </recommendedName>
</protein>
<dbReference type="PROSITE" id="PS51257">
    <property type="entry name" value="PROKAR_LIPOPROTEIN"/>
    <property type="match status" value="1"/>
</dbReference>
<dbReference type="KEGG" id="ant:Arnit_1915"/>
<name>D5V1Y5_ARCNC</name>
<dbReference type="RefSeq" id="WP_013135714.1">
    <property type="nucleotide sequence ID" value="NC_014166.1"/>
</dbReference>
<dbReference type="HOGENOM" id="CLU_183041_0_0_7"/>
<dbReference type="EMBL" id="CP001999">
    <property type="protein sequence ID" value="ADG93569.1"/>
    <property type="molecule type" value="Genomic_DNA"/>
</dbReference>
<accession>D5V1Y5</accession>
<proteinExistence type="predicted"/>
<evidence type="ECO:0000313" key="2">
    <source>
        <dbReference type="Proteomes" id="UP000000939"/>
    </source>
</evidence>
<organism evidence="1 2">
    <name type="scientific">Arcobacter nitrofigilis (strain ATCC 33309 / DSM 7299 / CCUG 15893 / LMG 7604 / NCTC 12251 / CI)</name>
    <name type="common">Campylobacter nitrofigilis</name>
    <dbReference type="NCBI Taxonomy" id="572480"/>
    <lineage>
        <taxon>Bacteria</taxon>
        <taxon>Pseudomonadati</taxon>
        <taxon>Campylobacterota</taxon>
        <taxon>Epsilonproteobacteria</taxon>
        <taxon>Campylobacterales</taxon>
        <taxon>Arcobacteraceae</taxon>
        <taxon>Arcobacter</taxon>
    </lineage>
</organism>
<dbReference type="STRING" id="572480.Arnit_1915"/>
<dbReference type="AlphaFoldDB" id="D5V1Y5"/>
<dbReference type="Proteomes" id="UP000000939">
    <property type="component" value="Chromosome"/>
</dbReference>
<keyword evidence="2" id="KW-1185">Reference proteome</keyword>